<dbReference type="EnsemblMetazoa" id="SMAR001680-RA">
    <property type="protein sequence ID" value="SMAR001680-PA"/>
    <property type="gene ID" value="SMAR001680"/>
</dbReference>
<dbReference type="AlphaFoldDB" id="T1IL60"/>
<reference evidence="2" key="1">
    <citation type="submission" date="2011-05" db="EMBL/GenBank/DDBJ databases">
        <authorList>
            <person name="Richards S.R."/>
            <person name="Qu J."/>
            <person name="Jiang H."/>
            <person name="Jhangiani S.N."/>
            <person name="Agravi P."/>
            <person name="Goodspeed R."/>
            <person name="Gross S."/>
            <person name="Mandapat C."/>
            <person name="Jackson L."/>
            <person name="Mathew T."/>
            <person name="Pu L."/>
            <person name="Thornton R."/>
            <person name="Saada N."/>
            <person name="Wilczek-Boney K.B."/>
            <person name="Lee S."/>
            <person name="Kovar C."/>
            <person name="Wu Y."/>
            <person name="Scherer S.E."/>
            <person name="Worley K.C."/>
            <person name="Muzny D.M."/>
            <person name="Gibbs R."/>
        </authorList>
    </citation>
    <scope>NUCLEOTIDE SEQUENCE</scope>
    <source>
        <strain evidence="2">Brora</strain>
    </source>
</reference>
<evidence type="ECO:0000313" key="1">
    <source>
        <dbReference type="EnsemblMetazoa" id="SMAR001680-PA"/>
    </source>
</evidence>
<keyword evidence="2" id="KW-1185">Reference proteome</keyword>
<name>T1IL60_STRMM</name>
<dbReference type="HOGENOM" id="CLU_1202461_0_0_1"/>
<dbReference type="PhylomeDB" id="T1IL60"/>
<evidence type="ECO:0000313" key="2">
    <source>
        <dbReference type="Proteomes" id="UP000014500"/>
    </source>
</evidence>
<organism evidence="1 2">
    <name type="scientific">Strigamia maritima</name>
    <name type="common">European centipede</name>
    <name type="synonym">Geophilus maritimus</name>
    <dbReference type="NCBI Taxonomy" id="126957"/>
    <lineage>
        <taxon>Eukaryota</taxon>
        <taxon>Metazoa</taxon>
        <taxon>Ecdysozoa</taxon>
        <taxon>Arthropoda</taxon>
        <taxon>Myriapoda</taxon>
        <taxon>Chilopoda</taxon>
        <taxon>Pleurostigmophora</taxon>
        <taxon>Geophilomorpha</taxon>
        <taxon>Linotaeniidae</taxon>
        <taxon>Strigamia</taxon>
    </lineage>
</organism>
<proteinExistence type="predicted"/>
<reference evidence="1" key="2">
    <citation type="submission" date="2015-02" db="UniProtKB">
        <authorList>
            <consortium name="EnsemblMetazoa"/>
        </authorList>
    </citation>
    <scope>IDENTIFICATION</scope>
</reference>
<dbReference type="EMBL" id="JH430736">
    <property type="status" value="NOT_ANNOTATED_CDS"/>
    <property type="molecule type" value="Genomic_DNA"/>
</dbReference>
<accession>T1IL60</accession>
<dbReference type="Proteomes" id="UP000014500">
    <property type="component" value="Unassembled WGS sequence"/>
</dbReference>
<protein>
    <submittedName>
        <fullName evidence="1">Uncharacterized protein</fullName>
    </submittedName>
</protein>
<sequence length="231" mass="26287">CQCTPPHVNNDVGSETDENVVLILVLLHPLICSNRALLPGLGLFYTKLVSKSEHTILVAIRFAILIKRKMQCEQQDDHTRFSSMAKSDDDDAWPLHDAFVAYAMFGDEHRNRGRVMNMTNALRWLRAARIPELVHSNEFDLKELLIQITNARCINQTVLPHSVSAVLSERPVNMAQFELFVDLLAKLKNVDACSLRQRLRSCGPPNSSMDIITTAGIRDLWTYIHFDHVKR</sequence>